<dbReference type="AlphaFoldDB" id="A0AAQ3N9K7"/>
<keyword evidence="4" id="KW-1185">Reference proteome</keyword>
<dbReference type="InterPro" id="IPR005162">
    <property type="entry name" value="Retrotrans_gag_dom"/>
</dbReference>
<reference evidence="3 4" key="1">
    <citation type="journal article" date="2023" name="Life. Sci Alliance">
        <title>Evolutionary insights into 3D genome organization and epigenetic landscape of Vigna mungo.</title>
        <authorList>
            <person name="Junaid A."/>
            <person name="Singh B."/>
            <person name="Bhatia S."/>
        </authorList>
    </citation>
    <scope>NUCLEOTIDE SEQUENCE [LARGE SCALE GENOMIC DNA]</scope>
    <source>
        <strain evidence="3">Urdbean</strain>
    </source>
</reference>
<dbReference type="Pfam" id="PF03732">
    <property type="entry name" value="Retrotrans_gag"/>
    <property type="match status" value="1"/>
</dbReference>
<feature type="region of interest" description="Disordered" evidence="1">
    <location>
        <begin position="212"/>
        <end position="247"/>
    </location>
</feature>
<evidence type="ECO:0000259" key="2">
    <source>
        <dbReference type="Pfam" id="PF03732"/>
    </source>
</evidence>
<feature type="compositionally biased region" description="Polar residues" evidence="1">
    <location>
        <begin position="213"/>
        <end position="232"/>
    </location>
</feature>
<name>A0AAQ3N9K7_VIGMU</name>
<gene>
    <name evidence="3" type="ORF">V8G54_018408</name>
</gene>
<dbReference type="EMBL" id="CP144695">
    <property type="protein sequence ID" value="WVZ05062.1"/>
    <property type="molecule type" value="Genomic_DNA"/>
</dbReference>
<organism evidence="3 4">
    <name type="scientific">Vigna mungo</name>
    <name type="common">Black gram</name>
    <name type="synonym">Phaseolus mungo</name>
    <dbReference type="NCBI Taxonomy" id="3915"/>
    <lineage>
        <taxon>Eukaryota</taxon>
        <taxon>Viridiplantae</taxon>
        <taxon>Streptophyta</taxon>
        <taxon>Embryophyta</taxon>
        <taxon>Tracheophyta</taxon>
        <taxon>Spermatophyta</taxon>
        <taxon>Magnoliopsida</taxon>
        <taxon>eudicotyledons</taxon>
        <taxon>Gunneridae</taxon>
        <taxon>Pentapetalae</taxon>
        <taxon>rosids</taxon>
        <taxon>fabids</taxon>
        <taxon>Fabales</taxon>
        <taxon>Fabaceae</taxon>
        <taxon>Papilionoideae</taxon>
        <taxon>50 kb inversion clade</taxon>
        <taxon>NPAAA clade</taxon>
        <taxon>indigoferoid/millettioid clade</taxon>
        <taxon>Phaseoleae</taxon>
        <taxon>Vigna</taxon>
    </lineage>
</organism>
<proteinExistence type="predicted"/>
<evidence type="ECO:0000313" key="4">
    <source>
        <dbReference type="Proteomes" id="UP001374535"/>
    </source>
</evidence>
<dbReference type="Proteomes" id="UP001374535">
    <property type="component" value="Chromosome 6"/>
</dbReference>
<feature type="domain" description="Retrotransposon gag" evidence="2">
    <location>
        <begin position="94"/>
        <end position="165"/>
    </location>
</feature>
<sequence length="440" mass="50606">MGEHLMKYVQSTLDVAYYLEHMEVLFLQEAKHRQIGKERGTRRGVGGKKWGNTKRLDEGVEFPTFEGVDLVGWISRAEKFFEMQNFTARERMRLAYITMEGRASYWFRFWKMKTKNPSWRELTEALIRRFGRRSRCSVFEKMAAVRQRGAVEDYIQEFEIRSQIRPHNPRELLRAMEIARDERPSKIVKRWDGTKEELGLFSRTETFRGVRSEQGTASNVSTARKEGSNTMVGSKIGGNTAGKAGTERRERSSVVEVLIVRDIEKNIRVLIMAKNEEDGEGEEDRDRTEADGTLIFLNRRTHIDQYYEIARMCERINVDKNIASCVKGEGSLGSLRTRVCKVSFGVSSGFLVPRNLTSLAVVTLGDKQMAQRIDGLDGDDELKRFYLQTWWQLLGHLALLGHGRVALNRVKLIEELFVEPGGPFRSGALIPCDNMRKETF</sequence>
<evidence type="ECO:0000313" key="3">
    <source>
        <dbReference type="EMBL" id="WVZ05062.1"/>
    </source>
</evidence>
<protein>
    <recommendedName>
        <fullName evidence="2">Retrotransposon gag domain-containing protein</fullName>
    </recommendedName>
</protein>
<accession>A0AAQ3N9K7</accession>
<evidence type="ECO:0000256" key="1">
    <source>
        <dbReference type="SAM" id="MobiDB-lite"/>
    </source>
</evidence>